<organism evidence="2">
    <name type="scientific">Arthrobacter saudimassiliensis</name>
    <dbReference type="NCBI Taxonomy" id="1461584"/>
    <lineage>
        <taxon>Bacteria</taxon>
        <taxon>Bacillati</taxon>
        <taxon>Actinomycetota</taxon>
        <taxon>Actinomycetes</taxon>
        <taxon>Micrococcales</taxon>
        <taxon>Micrococcaceae</taxon>
        <taxon>Arthrobacter</taxon>
    </lineage>
</organism>
<dbReference type="EMBL" id="LN483072">
    <property type="protein sequence ID" value="CEA09359.1"/>
    <property type="molecule type" value="Genomic_DNA"/>
</dbReference>
<feature type="compositionally biased region" description="Basic and acidic residues" evidence="1">
    <location>
        <begin position="31"/>
        <end position="43"/>
    </location>
</feature>
<feature type="region of interest" description="Disordered" evidence="1">
    <location>
        <begin position="1"/>
        <end position="43"/>
    </location>
</feature>
<protein>
    <submittedName>
        <fullName evidence="2">Uncharacterized protein</fullName>
    </submittedName>
</protein>
<feature type="compositionally biased region" description="Low complexity" evidence="1">
    <location>
        <begin position="1"/>
        <end position="19"/>
    </location>
</feature>
<proteinExistence type="predicted"/>
<name>A0A078MSV9_9MICC</name>
<gene>
    <name evidence="2" type="ORF">BN1051_02728</name>
</gene>
<dbReference type="AlphaFoldDB" id="A0A078MSV9"/>
<reference evidence="2" key="1">
    <citation type="submission" date="2014-07" db="EMBL/GenBank/DDBJ databases">
        <authorList>
            <person name="Urmite Genomes Urmite Genomes"/>
        </authorList>
    </citation>
    <scope>NUCLEOTIDE SEQUENCE</scope>
    <source>
        <strain evidence="2">11W110_air</strain>
    </source>
</reference>
<accession>A0A078MSV9</accession>
<sequence>MPATVAAPRTASAPSRASVQPRASVPPRTPVRPEGRVTHAPYRREPYIRARPVPGVTVDGKAVAWTRTHVLLHWIDDDGQAHNRWLAAALVHRIQRSDSGWQDPYDDHAFYLGAAQAAPAQATAVQEAAVQAA</sequence>
<evidence type="ECO:0000256" key="1">
    <source>
        <dbReference type="SAM" id="MobiDB-lite"/>
    </source>
</evidence>
<evidence type="ECO:0000313" key="2">
    <source>
        <dbReference type="EMBL" id="CEA09359.1"/>
    </source>
</evidence>
<dbReference type="PATRIC" id="fig|1461584.3.peg.2701"/>